<keyword evidence="2" id="KW-1185">Reference proteome</keyword>
<comment type="caution">
    <text evidence="1">The sequence shown here is derived from an EMBL/GenBank/DDBJ whole genome shotgun (WGS) entry which is preliminary data.</text>
</comment>
<reference evidence="2" key="1">
    <citation type="journal article" date="2023" name="Nat. Plants">
        <title>Single-cell RNA sequencing provides a high-resolution roadmap for understanding the multicellular compartmentation of specialized metabolism.</title>
        <authorList>
            <person name="Sun S."/>
            <person name="Shen X."/>
            <person name="Li Y."/>
            <person name="Li Y."/>
            <person name="Wang S."/>
            <person name="Li R."/>
            <person name="Zhang H."/>
            <person name="Shen G."/>
            <person name="Guo B."/>
            <person name="Wei J."/>
            <person name="Xu J."/>
            <person name="St-Pierre B."/>
            <person name="Chen S."/>
            <person name="Sun C."/>
        </authorList>
    </citation>
    <scope>NUCLEOTIDE SEQUENCE [LARGE SCALE GENOMIC DNA]</scope>
</reference>
<gene>
    <name evidence="1" type="ORF">M9H77_29557</name>
</gene>
<protein>
    <submittedName>
        <fullName evidence="1">Uncharacterized protein</fullName>
    </submittedName>
</protein>
<name>A0ACB9ZWL5_CATRO</name>
<dbReference type="Proteomes" id="UP001060085">
    <property type="component" value="Linkage Group LG07"/>
</dbReference>
<dbReference type="EMBL" id="CM044707">
    <property type="protein sequence ID" value="KAI5652370.1"/>
    <property type="molecule type" value="Genomic_DNA"/>
</dbReference>
<sequence>MALGVNPVADNVRFGKRKFGYVENQGQHENLPVQFSIEELREDIIRLGGTADTQYISYLIGAYTSTGPAYHLQDELSVEDGGDPQYKLFWANLKKDGSSHVHLANEETGLTRPLRYEESESNGEGQDVLDSLPRTQWRDSQIDDDYKLYHDKLRVEGSTVIYEYENNPKIVLKDMDLTNLQTENVTSSGKEKSNQSIHFTSSDSSEEESSSPGGSPTRKMRSKFRARIMRKLSEPYDKEEHEELMTLITEQKRQGRHLDLRSGRVIFSTSNKMGKSLLDRHWGLKQKVQAASNDDLKQLNLLRGFFFWLEHLTQEGSFTPWQDNECLAMRPRSNF</sequence>
<accession>A0ACB9ZWL5</accession>
<evidence type="ECO:0000313" key="2">
    <source>
        <dbReference type="Proteomes" id="UP001060085"/>
    </source>
</evidence>
<proteinExistence type="predicted"/>
<organism evidence="1 2">
    <name type="scientific">Catharanthus roseus</name>
    <name type="common">Madagascar periwinkle</name>
    <name type="synonym">Vinca rosea</name>
    <dbReference type="NCBI Taxonomy" id="4058"/>
    <lineage>
        <taxon>Eukaryota</taxon>
        <taxon>Viridiplantae</taxon>
        <taxon>Streptophyta</taxon>
        <taxon>Embryophyta</taxon>
        <taxon>Tracheophyta</taxon>
        <taxon>Spermatophyta</taxon>
        <taxon>Magnoliopsida</taxon>
        <taxon>eudicotyledons</taxon>
        <taxon>Gunneridae</taxon>
        <taxon>Pentapetalae</taxon>
        <taxon>asterids</taxon>
        <taxon>lamiids</taxon>
        <taxon>Gentianales</taxon>
        <taxon>Apocynaceae</taxon>
        <taxon>Rauvolfioideae</taxon>
        <taxon>Vinceae</taxon>
        <taxon>Catharanthinae</taxon>
        <taxon>Catharanthus</taxon>
    </lineage>
</organism>
<evidence type="ECO:0000313" key="1">
    <source>
        <dbReference type="EMBL" id="KAI5652370.1"/>
    </source>
</evidence>